<dbReference type="Gene3D" id="2.60.120.10">
    <property type="entry name" value="Jelly Rolls"/>
    <property type="match status" value="1"/>
</dbReference>
<dbReference type="PRINTS" id="PR00032">
    <property type="entry name" value="HTHARAC"/>
</dbReference>
<reference evidence="6 7" key="1">
    <citation type="submission" date="2017-12" db="EMBL/GenBank/DDBJ databases">
        <title>Anaerobic carbon monoxide metabolism by Pleomorphomonas carboxyditropha sp. nov., a new mesophilic hydrogenogenic carboxidotroph.</title>
        <authorList>
            <person name="Esquivel-Elizondo S."/>
            <person name="Krajmalnik-Brown R."/>
        </authorList>
    </citation>
    <scope>NUCLEOTIDE SEQUENCE [LARGE SCALE GENOMIC DNA]</scope>
    <source>
        <strain evidence="6 7">R5-392</strain>
    </source>
</reference>
<dbReference type="SUPFAM" id="SSF46689">
    <property type="entry name" value="Homeodomain-like"/>
    <property type="match status" value="2"/>
</dbReference>
<comment type="caution">
    <text evidence="6">The sequence shown here is derived from an EMBL/GenBank/DDBJ whole genome shotgun (WGS) entry which is preliminary data.</text>
</comment>
<dbReference type="SUPFAM" id="SSF51215">
    <property type="entry name" value="Regulatory protein AraC"/>
    <property type="match status" value="1"/>
</dbReference>
<feature type="domain" description="HTH araC/xylS-type" evidence="5">
    <location>
        <begin position="187"/>
        <end position="285"/>
    </location>
</feature>
<dbReference type="InterPro" id="IPR003313">
    <property type="entry name" value="AraC-bd"/>
</dbReference>
<organism evidence="6 7">
    <name type="scientific">Pleomorphomonas diazotrophica</name>
    <dbReference type="NCBI Taxonomy" id="1166257"/>
    <lineage>
        <taxon>Bacteria</taxon>
        <taxon>Pseudomonadati</taxon>
        <taxon>Pseudomonadota</taxon>
        <taxon>Alphaproteobacteria</taxon>
        <taxon>Hyphomicrobiales</taxon>
        <taxon>Pleomorphomonadaceae</taxon>
        <taxon>Pleomorphomonas</taxon>
    </lineage>
</organism>
<dbReference type="Pfam" id="PF12833">
    <property type="entry name" value="HTH_18"/>
    <property type="match status" value="1"/>
</dbReference>
<dbReference type="CDD" id="cd06976">
    <property type="entry name" value="cupin_MtlR-like_N"/>
    <property type="match status" value="1"/>
</dbReference>
<dbReference type="Pfam" id="PF02311">
    <property type="entry name" value="AraC_binding"/>
    <property type="match status" value="1"/>
</dbReference>
<dbReference type="InterPro" id="IPR037923">
    <property type="entry name" value="HTH-like"/>
</dbReference>
<dbReference type="Proteomes" id="UP000233491">
    <property type="component" value="Unassembled WGS sequence"/>
</dbReference>
<evidence type="ECO:0000256" key="4">
    <source>
        <dbReference type="ARBA" id="ARBA00023163"/>
    </source>
</evidence>
<sequence>MPEMKPSLVVNDNNLGNSFRFERCGWPNDSDKWHFHPEYELHQIVRTSGKLFIGDNVLNFRPGSLFLIGPYTPHNFVSDARSGTMVPERDLIIQFRKEWIEASANVLTEMRVLRPAFDEAVFGVEYGGETQRAVYGLMNTIDAQEPLERLISFMRIIDQLKQCRRKTVLGTSRYFIDMRTASLRRFNKVVDYIHEHIEEDVSMEAAADLVGMSYKMFSRWFIECTGIGFRRYVIKTRINKSCEYLFSTSRSIQEICYLVGFNNVSNYNRLFRQVIGVTPSEFRHKSQEAQEYEFPLEGFAAA</sequence>
<evidence type="ECO:0000256" key="2">
    <source>
        <dbReference type="ARBA" id="ARBA00023125"/>
    </source>
</evidence>
<keyword evidence="7" id="KW-1185">Reference proteome</keyword>
<evidence type="ECO:0000256" key="3">
    <source>
        <dbReference type="ARBA" id="ARBA00023159"/>
    </source>
</evidence>
<dbReference type="InterPro" id="IPR020449">
    <property type="entry name" value="Tscrpt_reg_AraC-type_HTH"/>
</dbReference>
<gene>
    <name evidence="6" type="ORF">CXZ10_05090</name>
</gene>
<evidence type="ECO:0000256" key="1">
    <source>
        <dbReference type="ARBA" id="ARBA00023015"/>
    </source>
</evidence>
<dbReference type="OrthoDB" id="9816011at2"/>
<evidence type="ECO:0000313" key="6">
    <source>
        <dbReference type="EMBL" id="PKR90736.1"/>
    </source>
</evidence>
<dbReference type="RefSeq" id="WP_101287999.1">
    <property type="nucleotide sequence ID" value="NZ_FOUQ01000001.1"/>
</dbReference>
<dbReference type="EMBL" id="PJNW01000002">
    <property type="protein sequence ID" value="PKR90736.1"/>
    <property type="molecule type" value="Genomic_DNA"/>
</dbReference>
<proteinExistence type="predicted"/>
<dbReference type="GO" id="GO:0043565">
    <property type="term" value="F:sequence-specific DNA binding"/>
    <property type="evidence" value="ECO:0007669"/>
    <property type="project" value="InterPro"/>
</dbReference>
<dbReference type="InterPro" id="IPR009057">
    <property type="entry name" value="Homeodomain-like_sf"/>
</dbReference>
<dbReference type="InterPro" id="IPR018062">
    <property type="entry name" value="HTH_AraC-typ_CS"/>
</dbReference>
<keyword evidence="2" id="KW-0238">DNA-binding</keyword>
<dbReference type="PROSITE" id="PS01124">
    <property type="entry name" value="HTH_ARAC_FAMILY_2"/>
    <property type="match status" value="1"/>
</dbReference>
<dbReference type="SMART" id="SM00342">
    <property type="entry name" value="HTH_ARAC"/>
    <property type="match status" value="1"/>
</dbReference>
<keyword evidence="4" id="KW-0804">Transcription</keyword>
<dbReference type="PROSITE" id="PS00041">
    <property type="entry name" value="HTH_ARAC_FAMILY_1"/>
    <property type="match status" value="1"/>
</dbReference>
<evidence type="ECO:0000259" key="5">
    <source>
        <dbReference type="PROSITE" id="PS01124"/>
    </source>
</evidence>
<keyword evidence="1" id="KW-0805">Transcription regulation</keyword>
<dbReference type="InterPro" id="IPR014710">
    <property type="entry name" value="RmlC-like_jellyroll"/>
</dbReference>
<keyword evidence="3" id="KW-0010">Activator</keyword>
<dbReference type="InterPro" id="IPR018060">
    <property type="entry name" value="HTH_AraC"/>
</dbReference>
<evidence type="ECO:0000313" key="7">
    <source>
        <dbReference type="Proteomes" id="UP000233491"/>
    </source>
</evidence>
<dbReference type="AlphaFoldDB" id="A0A1I4QEL2"/>
<dbReference type="GO" id="GO:0003700">
    <property type="term" value="F:DNA-binding transcription factor activity"/>
    <property type="evidence" value="ECO:0007669"/>
    <property type="project" value="InterPro"/>
</dbReference>
<dbReference type="PANTHER" id="PTHR43280">
    <property type="entry name" value="ARAC-FAMILY TRANSCRIPTIONAL REGULATOR"/>
    <property type="match status" value="1"/>
</dbReference>
<name>A0A1I4QEL2_9HYPH</name>
<dbReference type="Gene3D" id="1.10.10.60">
    <property type="entry name" value="Homeodomain-like"/>
    <property type="match status" value="2"/>
</dbReference>
<protein>
    <submittedName>
        <fullName evidence="6">AraC family transcriptional regulator</fullName>
    </submittedName>
</protein>
<dbReference type="PANTHER" id="PTHR43280:SF27">
    <property type="entry name" value="TRANSCRIPTIONAL REGULATOR MTLR"/>
    <property type="match status" value="1"/>
</dbReference>
<accession>A0A1I4QEL2</accession>